<dbReference type="PANTHER" id="PTHR32341:SF10">
    <property type="entry name" value="INTERFERON-INDUCIBLE GTPASE 5"/>
    <property type="match status" value="1"/>
</dbReference>
<dbReference type="GO" id="GO:0005525">
    <property type="term" value="F:GTP binding"/>
    <property type="evidence" value="ECO:0007669"/>
    <property type="project" value="InterPro"/>
</dbReference>
<name>A0A1M4ZLF2_9FIRM</name>
<dbReference type="PANTHER" id="PTHR32341">
    <property type="entry name" value="INTERFERON-INDUCIBLE GTPASE"/>
    <property type="match status" value="1"/>
</dbReference>
<protein>
    <recommendedName>
        <fullName evidence="3">GTP-binding protein</fullName>
    </recommendedName>
</protein>
<accession>A0A1M4ZLF2</accession>
<dbReference type="AlphaFoldDB" id="A0A1M4ZLF2"/>
<dbReference type="Pfam" id="PF05049">
    <property type="entry name" value="IIGP"/>
    <property type="match status" value="1"/>
</dbReference>
<evidence type="ECO:0008006" key="3">
    <source>
        <dbReference type="Google" id="ProtNLM"/>
    </source>
</evidence>
<dbReference type="EMBL" id="FQUG01000008">
    <property type="protein sequence ID" value="SHF18617.1"/>
    <property type="molecule type" value="Genomic_DNA"/>
</dbReference>
<evidence type="ECO:0000313" key="2">
    <source>
        <dbReference type="Proteomes" id="UP000184404"/>
    </source>
</evidence>
<dbReference type="Gene3D" id="3.40.50.300">
    <property type="entry name" value="P-loop containing nucleotide triphosphate hydrolases"/>
    <property type="match status" value="1"/>
</dbReference>
<dbReference type="GO" id="GO:0016020">
    <property type="term" value="C:membrane"/>
    <property type="evidence" value="ECO:0007669"/>
    <property type="project" value="InterPro"/>
</dbReference>
<sequence length="356" mass="39754">MALTEEILNNLNQAKKDIDEEMRIALIGQPGAGKSSLINRIMGKKIFETGVHTDTTVEADEAKLDKLYIVDLPGYGTARFPFDDWVEQFQPQNYDLYIFVFAGKLHDSDTRMFQSLKIWADKHGGHRQPLFIVRNFVDSLWDDEKSLDELKAEVVADVRAKMEEDVPVYFTSCGRHPEGIEELKEAIKHADIPGAKKSKFLRNFRATTLKDLADKREDALANVKNYALAGAVNGLNPVPGLDVSVDIGVMWKMLSDIRSSFGIDGETEAALRKYKVIVPAAKNVFALMAKESIKSFLQKEATGFIGKNLSKYVPFVGQAAAACVGYAMTIELGKRYVEDCYELAVDIMENVIANEK</sequence>
<dbReference type="SUPFAM" id="SSF52540">
    <property type="entry name" value="P-loop containing nucleoside triphosphate hydrolases"/>
    <property type="match status" value="1"/>
</dbReference>
<dbReference type="CDD" id="cd00882">
    <property type="entry name" value="Ras_like_GTPase"/>
    <property type="match status" value="1"/>
</dbReference>
<organism evidence="1 2">
    <name type="scientific">Schwartzia succinivorans DSM 10502</name>
    <dbReference type="NCBI Taxonomy" id="1123243"/>
    <lineage>
        <taxon>Bacteria</taxon>
        <taxon>Bacillati</taxon>
        <taxon>Bacillota</taxon>
        <taxon>Negativicutes</taxon>
        <taxon>Selenomonadales</taxon>
        <taxon>Selenomonadaceae</taxon>
        <taxon>Schwartzia</taxon>
    </lineage>
</organism>
<dbReference type="InterPro" id="IPR027417">
    <property type="entry name" value="P-loop_NTPase"/>
</dbReference>
<dbReference type="STRING" id="1123243.SAMN02745190_02056"/>
<evidence type="ECO:0000313" key="1">
    <source>
        <dbReference type="EMBL" id="SHF18617.1"/>
    </source>
</evidence>
<dbReference type="OrthoDB" id="9255830at2"/>
<dbReference type="RefSeq" id="WP_072936175.1">
    <property type="nucleotide sequence ID" value="NZ_FQUG01000008.1"/>
</dbReference>
<gene>
    <name evidence="1" type="ORF">SAMN02745190_02056</name>
</gene>
<reference evidence="1 2" key="1">
    <citation type="submission" date="2016-11" db="EMBL/GenBank/DDBJ databases">
        <authorList>
            <person name="Jaros S."/>
            <person name="Januszkiewicz K."/>
            <person name="Wedrychowicz H."/>
        </authorList>
    </citation>
    <scope>NUCLEOTIDE SEQUENCE [LARGE SCALE GENOMIC DNA]</scope>
    <source>
        <strain evidence="1 2">DSM 10502</strain>
    </source>
</reference>
<dbReference type="Proteomes" id="UP000184404">
    <property type="component" value="Unassembled WGS sequence"/>
</dbReference>
<dbReference type="InterPro" id="IPR007743">
    <property type="entry name" value="Immunity-related_GTPase-like"/>
</dbReference>
<keyword evidence="2" id="KW-1185">Reference proteome</keyword>
<proteinExistence type="predicted"/>
<dbReference type="InterPro" id="IPR051515">
    <property type="entry name" value="IRG"/>
</dbReference>